<dbReference type="Gene3D" id="3.40.50.880">
    <property type="match status" value="1"/>
</dbReference>
<feature type="region of interest" description="Disordered" evidence="7">
    <location>
        <begin position="256"/>
        <end position="275"/>
    </location>
</feature>
<evidence type="ECO:0000313" key="8">
    <source>
        <dbReference type="EMBL" id="AYV48369.1"/>
    </source>
</evidence>
<evidence type="ECO:0000256" key="2">
    <source>
        <dbReference type="ARBA" id="ARBA00022605"/>
    </source>
</evidence>
<dbReference type="NCBIfam" id="TIGR01001">
    <property type="entry name" value="metA"/>
    <property type="match status" value="1"/>
</dbReference>
<name>A0A2N5CLE8_9CAUL</name>
<dbReference type="GO" id="GO:0008899">
    <property type="term" value="F:homoserine O-succinyltransferase activity"/>
    <property type="evidence" value="ECO:0007669"/>
    <property type="project" value="UniProtKB-UniRule"/>
</dbReference>
<keyword evidence="3 5" id="KW-0808">Transferase</keyword>
<gene>
    <name evidence="5" type="primary">metAA</name>
    <name evidence="8" type="ORF">C1707_20055</name>
    <name evidence="9" type="ORF">CFHF_25425</name>
</gene>
<dbReference type="UniPathway" id="UPA00051">
    <property type="reaction ID" value="UER00074"/>
</dbReference>
<comment type="function">
    <text evidence="5">Transfers an acetyl group from acetyl-CoA to L-homoserine, forming acetyl-L-homoserine.</text>
</comment>
<comment type="pathway">
    <text evidence="5">Amino-acid biosynthesis; L-methionine biosynthesis via de novo pathway; O-acetyl-L-homoserine from L-homoserine: step 1/1.</text>
</comment>
<dbReference type="InterPro" id="IPR029062">
    <property type="entry name" value="Class_I_gatase-like"/>
</dbReference>
<evidence type="ECO:0000256" key="3">
    <source>
        <dbReference type="ARBA" id="ARBA00022679"/>
    </source>
</evidence>
<evidence type="ECO:0000313" key="11">
    <source>
        <dbReference type="Proteomes" id="UP000281192"/>
    </source>
</evidence>
<dbReference type="InterPro" id="IPR005697">
    <property type="entry name" value="HST_MetA"/>
</dbReference>
<dbReference type="Pfam" id="PF04204">
    <property type="entry name" value="HTS"/>
    <property type="match status" value="1"/>
</dbReference>
<keyword evidence="1 5" id="KW-0963">Cytoplasm</keyword>
<dbReference type="HAMAP" id="MF_00295">
    <property type="entry name" value="MetA_acyltransf"/>
    <property type="match status" value="1"/>
</dbReference>
<dbReference type="RefSeq" id="WP_101715707.1">
    <property type="nucleotide sequence ID" value="NZ_CP026100.1"/>
</dbReference>
<feature type="active site" description="Proton acceptor" evidence="5">
    <location>
        <position position="235"/>
    </location>
</feature>
<feature type="site" description="Important for substrate specificity" evidence="5">
    <location>
        <position position="192"/>
    </location>
</feature>
<keyword evidence="5" id="KW-0486">Methionine biosynthesis</keyword>
<comment type="subcellular location">
    <subcellularLocation>
        <location evidence="5">Cytoplasm</location>
    </subcellularLocation>
</comment>
<evidence type="ECO:0000256" key="7">
    <source>
        <dbReference type="SAM" id="MobiDB-lite"/>
    </source>
</evidence>
<dbReference type="InterPro" id="IPR033752">
    <property type="entry name" value="MetA_family"/>
</dbReference>
<evidence type="ECO:0000256" key="4">
    <source>
        <dbReference type="ARBA" id="ARBA00023315"/>
    </source>
</evidence>
<dbReference type="EC" id="2.3.1.31" evidence="5"/>
<proteinExistence type="inferred from homology"/>
<dbReference type="PANTHER" id="PTHR20919:SF0">
    <property type="entry name" value="HOMOSERINE O-SUCCINYLTRANSFERASE"/>
    <property type="match status" value="1"/>
</dbReference>
<comment type="catalytic activity">
    <reaction evidence="5">
        <text>L-homoserine + acetyl-CoA = O-acetyl-L-homoserine + CoA</text>
        <dbReference type="Rhea" id="RHEA:13701"/>
        <dbReference type="ChEBI" id="CHEBI:57287"/>
        <dbReference type="ChEBI" id="CHEBI:57288"/>
        <dbReference type="ChEBI" id="CHEBI:57476"/>
        <dbReference type="ChEBI" id="CHEBI:57716"/>
        <dbReference type="EC" id="2.3.1.31"/>
    </reaction>
</comment>
<comment type="caution">
    <text evidence="5">Lacks conserved residue(s) required for the propagation of feature annotation.</text>
</comment>
<feature type="binding site" evidence="5">
    <location>
        <position position="249"/>
    </location>
    <ligand>
        <name>substrate</name>
    </ligand>
</feature>
<dbReference type="SUPFAM" id="SSF52317">
    <property type="entry name" value="Class I glutamine amidotransferase-like"/>
    <property type="match status" value="1"/>
</dbReference>
<dbReference type="OrthoDB" id="9772423at2"/>
<evidence type="ECO:0000256" key="5">
    <source>
        <dbReference type="HAMAP-Rule" id="MF_00295"/>
    </source>
</evidence>
<dbReference type="EMBL" id="PJRQ01000052">
    <property type="protein sequence ID" value="PLR06529.1"/>
    <property type="molecule type" value="Genomic_DNA"/>
</dbReference>
<evidence type="ECO:0000313" key="9">
    <source>
        <dbReference type="EMBL" id="PLR06529.1"/>
    </source>
</evidence>
<keyword evidence="2 5" id="KW-0028">Amino-acid biosynthesis</keyword>
<comment type="similarity">
    <text evidence="5">Belongs to the MetA family.</text>
</comment>
<sequence>MPIKIPDDLPARASLEAEGLSLMADTDAARQDIRPLRIGLLNLMPDKPSTERQFARLLGASPLQIELSLIQLASHSPKTTSAEHMLAFYRTWEEVRHERFDGLIVTGAPVETLPFEEVGYWDELTRIFDWSETHVHAGLAVCWGAQAGVKHFHGVPKHVMADKRSGVFPHANLAPASPYLRGLADEIEIPVSRWTEVRPEDLPGDGALRVLLDSEESGLCLLEDARRRWLYMFNHPEYETGTLAAEYARDRLIDPSTPPPRHYFPGDDPSRPPRNRWRSHAHLLIGNWLNEVYQTTPFELAKIGAE</sequence>
<dbReference type="EMBL" id="CP026100">
    <property type="protein sequence ID" value="AYV48369.1"/>
    <property type="molecule type" value="Genomic_DNA"/>
</dbReference>
<reference evidence="9 10" key="1">
    <citation type="submission" date="2017-12" db="EMBL/GenBank/DDBJ databases">
        <title>The genome sequence of Caulobacter flavus CGMCC1 15093.</title>
        <authorList>
            <person name="Gao J."/>
            <person name="Mao X."/>
            <person name="Sun J."/>
        </authorList>
    </citation>
    <scope>NUCLEOTIDE SEQUENCE [LARGE SCALE GENOMIC DNA]</scope>
    <source>
        <strain evidence="9 10">CGMCC1 15093</strain>
    </source>
</reference>
<feature type="binding site" evidence="5">
    <location>
        <position position="192"/>
    </location>
    <ligand>
        <name>substrate</name>
    </ligand>
</feature>
<feature type="binding site" evidence="5">
    <location>
        <position position="163"/>
    </location>
    <ligand>
        <name>substrate</name>
    </ligand>
</feature>
<dbReference type="Proteomes" id="UP000281192">
    <property type="component" value="Chromosome"/>
</dbReference>
<accession>A0A2N5CLE8</accession>
<keyword evidence="11" id="KW-1185">Reference proteome</keyword>
<dbReference type="AlphaFoldDB" id="A0A2N5CLE8"/>
<feature type="active site" evidence="5">
    <location>
        <position position="237"/>
    </location>
</feature>
<keyword evidence="4 5" id="KW-0012">Acyltransferase</keyword>
<dbReference type="Proteomes" id="UP000234483">
    <property type="component" value="Unassembled WGS sequence"/>
</dbReference>
<dbReference type="KEGG" id="cfh:C1707_20055"/>
<dbReference type="PANTHER" id="PTHR20919">
    <property type="entry name" value="HOMOSERINE O-SUCCINYLTRANSFERASE"/>
    <property type="match status" value="1"/>
</dbReference>
<feature type="site" description="Important for acyl-CoA specificity" evidence="5">
    <location>
        <position position="111"/>
    </location>
</feature>
<evidence type="ECO:0000256" key="6">
    <source>
        <dbReference type="PIRSR" id="PIRSR000450-1"/>
    </source>
</evidence>
<evidence type="ECO:0000256" key="1">
    <source>
        <dbReference type="ARBA" id="ARBA00022490"/>
    </source>
</evidence>
<dbReference type="GO" id="GO:0019281">
    <property type="term" value="P:L-methionine biosynthetic process from homoserine via O-succinyl-L-homoserine and cystathionine"/>
    <property type="evidence" value="ECO:0007669"/>
    <property type="project" value="InterPro"/>
</dbReference>
<dbReference type="GO" id="GO:0005737">
    <property type="term" value="C:cytoplasm"/>
    <property type="evidence" value="ECO:0007669"/>
    <property type="project" value="UniProtKB-SubCell"/>
</dbReference>
<dbReference type="CDD" id="cd03131">
    <property type="entry name" value="GATase1_HTS"/>
    <property type="match status" value="1"/>
</dbReference>
<evidence type="ECO:0000313" key="10">
    <source>
        <dbReference type="Proteomes" id="UP000234483"/>
    </source>
</evidence>
<reference evidence="8 11" key="2">
    <citation type="submission" date="2018-01" db="EMBL/GenBank/DDBJ databases">
        <title>Complete genome sequence of Caulobacter flavus RHGG3.</title>
        <authorList>
            <person name="Yang E."/>
        </authorList>
    </citation>
    <scope>NUCLEOTIDE SEQUENCE [LARGE SCALE GENOMIC DNA]</scope>
    <source>
        <strain evidence="8 11">RHGG3</strain>
    </source>
</reference>
<dbReference type="GO" id="GO:0004414">
    <property type="term" value="F:homoserine O-acetyltransferase activity"/>
    <property type="evidence" value="ECO:0007669"/>
    <property type="project" value="UniProtKB-EC"/>
</dbReference>
<feature type="active site" description="Acyl-thioester intermediate" evidence="5 6">
    <location>
        <position position="142"/>
    </location>
</feature>
<protein>
    <recommendedName>
        <fullName evidence="5">Homoserine O-acetyltransferase</fullName>
        <shortName evidence="5">HAT</shortName>
        <ecNumber evidence="5">2.3.1.31</ecNumber>
    </recommendedName>
    <alternativeName>
        <fullName evidence="5">Homoserine transacetylase</fullName>
        <shortName evidence="5">HTA</shortName>
    </alternativeName>
</protein>
<organism evidence="9 10">
    <name type="scientific">Caulobacter flavus</name>
    <dbReference type="NCBI Taxonomy" id="1679497"/>
    <lineage>
        <taxon>Bacteria</taxon>
        <taxon>Pseudomonadati</taxon>
        <taxon>Pseudomonadota</taxon>
        <taxon>Alphaproteobacteria</taxon>
        <taxon>Caulobacterales</taxon>
        <taxon>Caulobacteraceae</taxon>
        <taxon>Caulobacter</taxon>
    </lineage>
</organism>
<dbReference type="PIRSF" id="PIRSF000450">
    <property type="entry name" value="H_ser_succinyltr"/>
    <property type="match status" value="1"/>
</dbReference>